<dbReference type="HOGENOM" id="CLU_1840588_0_0_2"/>
<gene>
    <name evidence="1" type="ordered locus">MmarC5_0247</name>
</gene>
<dbReference type="AlphaFoldDB" id="A4FWI8"/>
<dbReference type="Proteomes" id="UP000000253">
    <property type="component" value="Chromosome"/>
</dbReference>
<dbReference type="eggNOG" id="arCOG09540">
    <property type="taxonomic scope" value="Archaea"/>
</dbReference>
<name>A4FWI8_METM5</name>
<protein>
    <submittedName>
        <fullName evidence="1">Uncharacterized protein</fullName>
    </submittedName>
</protein>
<dbReference type="STRING" id="402880.MmarC5_0247"/>
<proteinExistence type="predicted"/>
<dbReference type="EMBL" id="CP000609">
    <property type="protein sequence ID" value="ABO34563.1"/>
    <property type="molecule type" value="Genomic_DNA"/>
</dbReference>
<dbReference type="KEGG" id="mmq:MmarC5_0247"/>
<organism evidence="1 2">
    <name type="scientific">Methanococcus maripaludis (strain C5 / ATCC BAA-1333)</name>
    <dbReference type="NCBI Taxonomy" id="402880"/>
    <lineage>
        <taxon>Archaea</taxon>
        <taxon>Methanobacteriati</taxon>
        <taxon>Methanobacteriota</taxon>
        <taxon>Methanomada group</taxon>
        <taxon>Methanococci</taxon>
        <taxon>Methanococcales</taxon>
        <taxon>Methanococcaceae</taxon>
        <taxon>Methanococcus</taxon>
    </lineage>
</organism>
<sequence>MTVKFIAGSEAVDVLDPATGQPIKTKEGWNKKDWVVSKRQMGKVTLTKGTGSTKKYMELTYLEFKELTEMNSKPQSKELIQYYSMVEALYNMKNLVAAGASKDFIMKNVKELGYPESLAKLIIFGEIVSDEPKNEEIKA</sequence>
<accession>A4FWI8</accession>
<reference evidence="1 2" key="1">
    <citation type="submission" date="2007-03" db="EMBL/GenBank/DDBJ databases">
        <title>Complete sequence of chromosome of Methanococcus maripaludis C5.</title>
        <authorList>
            <consortium name="US DOE Joint Genome Institute"/>
            <person name="Copeland A."/>
            <person name="Lucas S."/>
            <person name="Lapidus A."/>
            <person name="Barry K."/>
            <person name="Glavina del Rio T."/>
            <person name="Dalin E."/>
            <person name="Tice H."/>
            <person name="Pitluck S."/>
            <person name="Chertkov O."/>
            <person name="Brettin T."/>
            <person name="Bruce D."/>
            <person name="Han C."/>
            <person name="Detter J.C."/>
            <person name="Schmutz J."/>
            <person name="Larimer F."/>
            <person name="Land M."/>
            <person name="Hauser L."/>
            <person name="Kyrpides N."/>
            <person name="Mikhailova N."/>
            <person name="Sieprawska-Lupa M."/>
            <person name="Whitman W.B."/>
            <person name="Richardson P."/>
        </authorList>
    </citation>
    <scope>NUCLEOTIDE SEQUENCE [LARGE SCALE GENOMIC DNA]</scope>
    <source>
        <strain evidence="2">C5 / ATCC BAA-1333</strain>
    </source>
</reference>
<evidence type="ECO:0000313" key="1">
    <source>
        <dbReference type="EMBL" id="ABO34563.1"/>
    </source>
</evidence>
<evidence type="ECO:0000313" key="2">
    <source>
        <dbReference type="Proteomes" id="UP000000253"/>
    </source>
</evidence>